<dbReference type="InterPro" id="IPR022298">
    <property type="entry name" value="Conjug_transposon_TraN"/>
</dbReference>
<evidence type="ECO:0000313" key="2">
    <source>
        <dbReference type="EMBL" id="MBO0931855.1"/>
    </source>
</evidence>
<organism evidence="2 3">
    <name type="scientific">Fibrella aquatilis</name>
    <dbReference type="NCBI Taxonomy" id="2817059"/>
    <lineage>
        <taxon>Bacteria</taxon>
        <taxon>Pseudomonadati</taxon>
        <taxon>Bacteroidota</taxon>
        <taxon>Cytophagia</taxon>
        <taxon>Cytophagales</taxon>
        <taxon>Spirosomataceae</taxon>
        <taxon>Fibrella</taxon>
    </lineage>
</organism>
<comment type="caution">
    <text evidence="2">The sequence shown here is derived from an EMBL/GenBank/DDBJ whole genome shotgun (WGS) entry which is preliminary data.</text>
</comment>
<dbReference type="AlphaFoldDB" id="A0A939K134"/>
<dbReference type="NCBIfam" id="TIGR03780">
    <property type="entry name" value="Bac_Flav_CT_N"/>
    <property type="match status" value="1"/>
</dbReference>
<protein>
    <submittedName>
        <fullName evidence="2">Conjugative transposon protein TraN</fullName>
    </submittedName>
</protein>
<feature type="chain" id="PRO_5037807380" evidence="1">
    <location>
        <begin position="22"/>
        <end position="393"/>
    </location>
</feature>
<evidence type="ECO:0000313" key="3">
    <source>
        <dbReference type="Proteomes" id="UP000664795"/>
    </source>
</evidence>
<sequence length="393" mass="44005">MTRFILFYSLVFSWLSSQAQAVKPKLRHSSTLSAGKQNTKPPILIAALTPMTVKPVQPIRPTPPLHAQTTPSTIGTKPFHTETKAEQASAPPVWVANPALVASIHTKPYLLPIDRSAVKGSYPLGISDRKTTHIIFPATIKEFDAGTDYVLAQVPQTITNVLRVKANPKASAFCRADSGRETNMTVITEDGGFYSFLVRYQEEPEILNINIANNLTADDQTSRALGINRSAAITFTLSGTTNEGTGLVKSDVAYRCERIIDRKPFIRNIGASKMRVTNLLTGIYVADKVIYMQFAVRNDSQIDYEVDFFKFYVRDKEVMKRMAAQDVELKPYAQYPETLRMLRAKTERSCVYALPLTTLTEDRIIEVELYEKNSGRHLRFQIEADVLLLAKPL</sequence>
<accession>A0A939K134</accession>
<keyword evidence="1" id="KW-0732">Signal</keyword>
<reference evidence="2 3" key="1">
    <citation type="submission" date="2021-03" db="EMBL/GenBank/DDBJ databases">
        <title>Fibrella sp. HMF5036 genome sequencing and assembly.</title>
        <authorList>
            <person name="Kang H."/>
            <person name="Kim H."/>
            <person name="Bae S."/>
            <person name="Joh K."/>
        </authorList>
    </citation>
    <scope>NUCLEOTIDE SEQUENCE [LARGE SCALE GENOMIC DNA]</scope>
    <source>
        <strain evidence="2 3">HMF5036</strain>
    </source>
</reference>
<dbReference type="EMBL" id="JAFMYU010000009">
    <property type="protein sequence ID" value="MBO0931855.1"/>
    <property type="molecule type" value="Genomic_DNA"/>
</dbReference>
<name>A0A939K134_9BACT</name>
<evidence type="ECO:0000256" key="1">
    <source>
        <dbReference type="SAM" id="SignalP"/>
    </source>
</evidence>
<gene>
    <name evidence="2" type="primary">traN</name>
    <name evidence="2" type="ORF">J2I48_12670</name>
</gene>
<dbReference type="Proteomes" id="UP000664795">
    <property type="component" value="Unassembled WGS sequence"/>
</dbReference>
<keyword evidence="3" id="KW-1185">Reference proteome</keyword>
<proteinExistence type="predicted"/>
<feature type="signal peptide" evidence="1">
    <location>
        <begin position="1"/>
        <end position="21"/>
    </location>
</feature>
<dbReference type="Pfam" id="PF13595">
    <property type="entry name" value="DUF4138"/>
    <property type="match status" value="1"/>
</dbReference>